<dbReference type="AlphaFoldDB" id="A0A5B1M7R5"/>
<dbReference type="InterPro" id="IPR016047">
    <property type="entry name" value="M23ase_b-sheet_dom"/>
</dbReference>
<reference evidence="2 3" key="1">
    <citation type="submission" date="2019-09" db="EMBL/GenBank/DDBJ databases">
        <title>Nocardioides panacisoli sp. nov., isolated from the soil of a ginseng field.</title>
        <authorList>
            <person name="Cho C."/>
        </authorList>
    </citation>
    <scope>NUCLEOTIDE SEQUENCE [LARGE SCALE GENOMIC DNA]</scope>
    <source>
        <strain evidence="2 3">BN140041</strain>
    </source>
</reference>
<dbReference type="PANTHER" id="PTHR21666:SF270">
    <property type="entry name" value="MUREIN HYDROLASE ACTIVATOR ENVC"/>
    <property type="match status" value="1"/>
</dbReference>
<name>A0A5B1M7R5_9ACTN</name>
<feature type="domain" description="M23ase beta-sheet core" evidence="1">
    <location>
        <begin position="117"/>
        <end position="211"/>
    </location>
</feature>
<dbReference type="GO" id="GO:0004222">
    <property type="term" value="F:metalloendopeptidase activity"/>
    <property type="evidence" value="ECO:0007669"/>
    <property type="project" value="TreeGrafter"/>
</dbReference>
<proteinExistence type="predicted"/>
<dbReference type="SUPFAM" id="SSF51261">
    <property type="entry name" value="Duplicated hybrid motif"/>
    <property type="match status" value="1"/>
</dbReference>
<evidence type="ECO:0000313" key="3">
    <source>
        <dbReference type="Proteomes" id="UP000324351"/>
    </source>
</evidence>
<accession>A0A5B1M7R5</accession>
<dbReference type="Gene3D" id="2.70.70.10">
    <property type="entry name" value="Glucose Permease (Domain IIA)"/>
    <property type="match status" value="1"/>
</dbReference>
<dbReference type="EMBL" id="VUJW01000001">
    <property type="protein sequence ID" value="KAA1429325.1"/>
    <property type="molecule type" value="Genomic_DNA"/>
</dbReference>
<dbReference type="Proteomes" id="UP000324351">
    <property type="component" value="Unassembled WGS sequence"/>
</dbReference>
<comment type="caution">
    <text evidence="2">The sequence shown here is derived from an EMBL/GenBank/DDBJ whole genome shotgun (WGS) entry which is preliminary data.</text>
</comment>
<organism evidence="2 3">
    <name type="scientific">Nocardioides antri</name>
    <dbReference type="NCBI Taxonomy" id="2607659"/>
    <lineage>
        <taxon>Bacteria</taxon>
        <taxon>Bacillati</taxon>
        <taxon>Actinomycetota</taxon>
        <taxon>Actinomycetes</taxon>
        <taxon>Propionibacteriales</taxon>
        <taxon>Nocardioidaceae</taxon>
        <taxon>Nocardioides</taxon>
    </lineage>
</organism>
<dbReference type="PANTHER" id="PTHR21666">
    <property type="entry name" value="PEPTIDASE-RELATED"/>
    <property type="match status" value="1"/>
</dbReference>
<keyword evidence="3" id="KW-1185">Reference proteome</keyword>
<reference evidence="2 3" key="2">
    <citation type="submission" date="2019-09" db="EMBL/GenBank/DDBJ databases">
        <authorList>
            <person name="Jin C."/>
        </authorList>
    </citation>
    <scope>NUCLEOTIDE SEQUENCE [LARGE SCALE GENOMIC DNA]</scope>
    <source>
        <strain evidence="2 3">BN140041</strain>
    </source>
</reference>
<dbReference type="InterPro" id="IPR011055">
    <property type="entry name" value="Dup_hybrid_motif"/>
</dbReference>
<sequence>MRLRARLWRTGAQVLAIASVSQTRGSVVNHSSARRVRRVATAPVLIGAIACSLGVPEAAAAADPIRPAWLVTAQPDRPLKIVEGLTVRPERETKALPTRGYQLTATFGNAGSLWSSDHTGLDFAAPEGTPLFAIGDGVVTEVGYDGAYGNKTVIRLEDGTELWYCHQSSQSVAVGQSVSAGDVIGAIGSTGNSTGPHLHLEVRRHGEPVDPAVALADWGLSV</sequence>
<dbReference type="CDD" id="cd12797">
    <property type="entry name" value="M23_peptidase"/>
    <property type="match status" value="1"/>
</dbReference>
<evidence type="ECO:0000313" key="2">
    <source>
        <dbReference type="EMBL" id="KAA1429325.1"/>
    </source>
</evidence>
<dbReference type="Pfam" id="PF01551">
    <property type="entry name" value="Peptidase_M23"/>
    <property type="match status" value="1"/>
</dbReference>
<dbReference type="InterPro" id="IPR050570">
    <property type="entry name" value="Cell_wall_metabolism_enzyme"/>
</dbReference>
<evidence type="ECO:0000259" key="1">
    <source>
        <dbReference type="Pfam" id="PF01551"/>
    </source>
</evidence>
<protein>
    <submittedName>
        <fullName evidence="2">M23 family metallopeptidase</fullName>
    </submittedName>
</protein>
<gene>
    <name evidence="2" type="ORF">F0U47_03815</name>
</gene>